<reference evidence="2" key="1">
    <citation type="submission" date="2025-08" db="UniProtKB">
        <authorList>
            <consortium name="RefSeq"/>
        </authorList>
    </citation>
    <scope>IDENTIFICATION</scope>
    <source>
        <tissue evidence="2">Entire body</tissue>
    </source>
</reference>
<dbReference type="InParanoid" id="A0A1W4XGR3"/>
<organism evidence="1 2">
    <name type="scientific">Agrilus planipennis</name>
    <name type="common">Emerald ash borer</name>
    <name type="synonym">Agrilus marcopoli</name>
    <dbReference type="NCBI Taxonomy" id="224129"/>
    <lineage>
        <taxon>Eukaryota</taxon>
        <taxon>Metazoa</taxon>
        <taxon>Ecdysozoa</taxon>
        <taxon>Arthropoda</taxon>
        <taxon>Hexapoda</taxon>
        <taxon>Insecta</taxon>
        <taxon>Pterygota</taxon>
        <taxon>Neoptera</taxon>
        <taxon>Endopterygota</taxon>
        <taxon>Coleoptera</taxon>
        <taxon>Polyphaga</taxon>
        <taxon>Elateriformia</taxon>
        <taxon>Buprestoidea</taxon>
        <taxon>Buprestidae</taxon>
        <taxon>Agrilinae</taxon>
        <taxon>Agrilus</taxon>
    </lineage>
</organism>
<accession>A0A1W4XGR3</accession>
<evidence type="ECO:0000313" key="1">
    <source>
        <dbReference type="Proteomes" id="UP000192223"/>
    </source>
</evidence>
<evidence type="ECO:0000313" key="2">
    <source>
        <dbReference type="RefSeq" id="XP_018335311.1"/>
    </source>
</evidence>
<protein>
    <submittedName>
        <fullName evidence="2">Uncharacterized protein LOC108744181</fullName>
    </submittedName>
</protein>
<dbReference type="GeneID" id="108744181"/>
<gene>
    <name evidence="2" type="primary">LOC108744181</name>
</gene>
<proteinExistence type="predicted"/>
<dbReference type="KEGG" id="apln:108744181"/>
<dbReference type="RefSeq" id="XP_018335311.1">
    <property type="nucleotide sequence ID" value="XM_018479809.1"/>
</dbReference>
<name>A0A1W4XGR3_AGRPL</name>
<dbReference type="Proteomes" id="UP000192223">
    <property type="component" value="Unplaced"/>
</dbReference>
<dbReference type="OrthoDB" id="7570424at2759"/>
<sequence>MQVDPQTFVTTQKAAYRWPVSKPLTAKILHIVIGSLVQKLVKGLTLADYTKLMPAVDDPTPSPVKSVSTKLGYGYRDPTYFRTSCFPRYRVGTCPEVNFCQTPDNLVTWFEEATGKTEYQDTIGRTGLTIIKSKQQYAEPLPSSRRRVGDPCLRI</sequence>
<dbReference type="AlphaFoldDB" id="A0A1W4XGR3"/>
<keyword evidence="1" id="KW-1185">Reference proteome</keyword>